<protein>
    <submittedName>
        <fullName evidence="2">Uncharacterized protein</fullName>
    </submittedName>
</protein>
<proteinExistence type="predicted"/>
<dbReference type="AlphaFoldDB" id="A7VWT9"/>
<name>A7VWT9_9FIRM</name>
<dbReference type="Proteomes" id="UP000003490">
    <property type="component" value="Unassembled WGS sequence"/>
</dbReference>
<comment type="caution">
    <text evidence="2">The sequence shown here is derived from an EMBL/GenBank/DDBJ whole genome shotgun (WGS) entry which is preliminary data.</text>
</comment>
<gene>
    <name evidence="2" type="ORF">CLOLEP_03059</name>
</gene>
<keyword evidence="1" id="KW-1133">Transmembrane helix</keyword>
<sequence>MGIKIFAFIYYIEEMNSGLFIVIIIFSIADFSKRKSLVSLREDKKSLQINWLMPSVKQKRLIINDKSDFDKEDMQKLRITVSVKRPRLTGLPDVGRAMR</sequence>
<evidence type="ECO:0000313" key="3">
    <source>
        <dbReference type="Proteomes" id="UP000003490"/>
    </source>
</evidence>
<dbReference type="HOGENOM" id="CLU_2315344_0_0_9"/>
<evidence type="ECO:0000256" key="1">
    <source>
        <dbReference type="SAM" id="Phobius"/>
    </source>
</evidence>
<reference evidence="2 3" key="1">
    <citation type="submission" date="2007-08" db="EMBL/GenBank/DDBJ databases">
        <title>Draft genome sequence of Clostridium leptum (DSM 753).</title>
        <authorList>
            <person name="Sudarsanam P."/>
            <person name="Ley R."/>
            <person name="Guruge J."/>
            <person name="Turnbaugh P.J."/>
            <person name="Mahowald M."/>
            <person name="Liep D."/>
            <person name="Gordon J."/>
        </authorList>
    </citation>
    <scope>NUCLEOTIDE SEQUENCE [LARGE SCALE GENOMIC DNA]</scope>
    <source>
        <strain evidence="2 3">DSM 753</strain>
    </source>
</reference>
<dbReference type="EMBL" id="ABCB02000020">
    <property type="protein sequence ID" value="EDO60236.1"/>
    <property type="molecule type" value="Genomic_DNA"/>
</dbReference>
<reference evidence="2 3" key="2">
    <citation type="submission" date="2007-08" db="EMBL/GenBank/DDBJ databases">
        <authorList>
            <person name="Fulton L."/>
            <person name="Clifton S."/>
            <person name="Fulton B."/>
            <person name="Xu J."/>
            <person name="Minx P."/>
            <person name="Pepin K.H."/>
            <person name="Johnson M."/>
            <person name="Thiruvilangam P."/>
            <person name="Bhonagiri V."/>
            <person name="Nash W.E."/>
            <person name="Wang C."/>
            <person name="Mardis E.R."/>
            <person name="Wilson R.K."/>
        </authorList>
    </citation>
    <scope>NUCLEOTIDE SEQUENCE [LARGE SCALE GENOMIC DNA]</scope>
    <source>
        <strain evidence="2 3">DSM 753</strain>
    </source>
</reference>
<feature type="transmembrane region" description="Helical" evidence="1">
    <location>
        <begin position="6"/>
        <end position="29"/>
    </location>
</feature>
<accession>A7VWT9</accession>
<organism evidence="2 3">
    <name type="scientific">[Clostridium] leptum DSM 753</name>
    <dbReference type="NCBI Taxonomy" id="428125"/>
    <lineage>
        <taxon>Bacteria</taxon>
        <taxon>Bacillati</taxon>
        <taxon>Bacillota</taxon>
        <taxon>Clostridia</taxon>
        <taxon>Eubacteriales</taxon>
        <taxon>Oscillospiraceae</taxon>
        <taxon>Oscillospiraceae incertae sedis</taxon>
    </lineage>
</organism>
<keyword evidence="1" id="KW-0812">Transmembrane</keyword>
<evidence type="ECO:0000313" key="2">
    <source>
        <dbReference type="EMBL" id="EDO60236.1"/>
    </source>
</evidence>
<keyword evidence="1" id="KW-0472">Membrane</keyword>